<gene>
    <name evidence="2" type="ORF">DDB_G0284877</name>
</gene>
<evidence type="ECO:0000313" key="2">
    <source>
        <dbReference type="EMBL" id="EAL64902.1"/>
    </source>
</evidence>
<dbReference type="GeneID" id="8624810"/>
<feature type="compositionally biased region" description="Polar residues" evidence="1">
    <location>
        <begin position="10"/>
        <end position="45"/>
    </location>
</feature>
<accession>Q54P19</accession>
<evidence type="ECO:0000256" key="1">
    <source>
        <dbReference type="SAM" id="MobiDB-lite"/>
    </source>
</evidence>
<protein>
    <submittedName>
        <fullName evidence="2">Uncharacterized protein</fullName>
    </submittedName>
</protein>
<dbReference type="KEGG" id="ddi:DDB_G0284877"/>
<dbReference type="Proteomes" id="UP000002195">
    <property type="component" value="Unassembled WGS sequence"/>
</dbReference>
<sequence>MKKKKKKKSISSLGNVKSSQNNFKSVNQLSNQTQHSGNNVQTNTNPHLIDLSANILESISSLGNVKSSKRSFKSLNQMSNQTQQSGNKVQTNTDSHLINLYPWY</sequence>
<dbReference type="EMBL" id="AAFI02000073">
    <property type="protein sequence ID" value="EAL64902.1"/>
    <property type="molecule type" value="Genomic_DNA"/>
</dbReference>
<keyword evidence="3" id="KW-1185">Reference proteome</keyword>
<dbReference type="PaxDb" id="44689-DDB0186228"/>
<name>Q54P19_DICDI</name>
<dbReference type="AlphaFoldDB" id="Q54P19"/>
<dbReference type="RefSeq" id="XP_639898.1">
    <property type="nucleotide sequence ID" value="XM_634806.1"/>
</dbReference>
<reference evidence="2 3" key="1">
    <citation type="journal article" date="2005" name="Nature">
        <title>The genome of the social amoeba Dictyostelium discoideum.</title>
        <authorList>
            <consortium name="The Dictyostelium discoideum Sequencing Consortium"/>
            <person name="Eichinger L."/>
            <person name="Pachebat J.A."/>
            <person name="Glockner G."/>
            <person name="Rajandream M.A."/>
            <person name="Sucgang R."/>
            <person name="Berriman M."/>
            <person name="Song J."/>
            <person name="Olsen R."/>
            <person name="Szafranski K."/>
            <person name="Xu Q."/>
            <person name="Tunggal B."/>
            <person name="Kummerfeld S."/>
            <person name="Madera M."/>
            <person name="Konfortov B.A."/>
            <person name="Rivero F."/>
            <person name="Bankier A.T."/>
            <person name="Lehmann R."/>
            <person name="Hamlin N."/>
            <person name="Davies R."/>
            <person name="Gaudet P."/>
            <person name="Fey P."/>
            <person name="Pilcher K."/>
            <person name="Chen G."/>
            <person name="Saunders D."/>
            <person name="Sodergren E."/>
            <person name="Davis P."/>
            <person name="Kerhornou A."/>
            <person name="Nie X."/>
            <person name="Hall N."/>
            <person name="Anjard C."/>
            <person name="Hemphill L."/>
            <person name="Bason N."/>
            <person name="Farbrother P."/>
            <person name="Desany B."/>
            <person name="Just E."/>
            <person name="Morio T."/>
            <person name="Rost R."/>
            <person name="Churcher C."/>
            <person name="Cooper J."/>
            <person name="Haydock S."/>
            <person name="van Driessche N."/>
            <person name="Cronin A."/>
            <person name="Goodhead I."/>
            <person name="Muzny D."/>
            <person name="Mourier T."/>
            <person name="Pain A."/>
            <person name="Lu M."/>
            <person name="Harper D."/>
            <person name="Lindsay R."/>
            <person name="Hauser H."/>
            <person name="James K."/>
            <person name="Quiles M."/>
            <person name="Madan Babu M."/>
            <person name="Saito T."/>
            <person name="Buchrieser C."/>
            <person name="Wardroper A."/>
            <person name="Felder M."/>
            <person name="Thangavelu M."/>
            <person name="Johnson D."/>
            <person name="Knights A."/>
            <person name="Loulseged H."/>
            <person name="Mungall K."/>
            <person name="Oliver K."/>
            <person name="Price C."/>
            <person name="Quail M.A."/>
            <person name="Urushihara H."/>
            <person name="Hernandez J."/>
            <person name="Rabbinowitsch E."/>
            <person name="Steffen D."/>
            <person name="Sanders M."/>
            <person name="Ma J."/>
            <person name="Kohara Y."/>
            <person name="Sharp S."/>
            <person name="Simmonds M."/>
            <person name="Spiegler S."/>
            <person name="Tivey A."/>
            <person name="Sugano S."/>
            <person name="White B."/>
            <person name="Walker D."/>
            <person name="Woodward J."/>
            <person name="Winckler T."/>
            <person name="Tanaka Y."/>
            <person name="Shaulsky G."/>
            <person name="Schleicher M."/>
            <person name="Weinstock G."/>
            <person name="Rosenthal A."/>
            <person name="Cox E.C."/>
            <person name="Chisholm R.L."/>
            <person name="Gibbs R."/>
            <person name="Loomis W.F."/>
            <person name="Platzer M."/>
            <person name="Kay R.R."/>
            <person name="Williams J."/>
            <person name="Dear P.H."/>
            <person name="Noegel A.A."/>
            <person name="Barrell B."/>
            <person name="Kuspa A."/>
        </authorList>
    </citation>
    <scope>NUCLEOTIDE SEQUENCE [LARGE SCALE GENOMIC DNA]</scope>
    <source>
        <strain evidence="2 3">AX4</strain>
    </source>
</reference>
<evidence type="ECO:0000313" key="3">
    <source>
        <dbReference type="Proteomes" id="UP000002195"/>
    </source>
</evidence>
<proteinExistence type="predicted"/>
<organism evidence="2 3">
    <name type="scientific">Dictyostelium discoideum</name>
    <name type="common">Social amoeba</name>
    <dbReference type="NCBI Taxonomy" id="44689"/>
    <lineage>
        <taxon>Eukaryota</taxon>
        <taxon>Amoebozoa</taxon>
        <taxon>Evosea</taxon>
        <taxon>Eumycetozoa</taxon>
        <taxon>Dictyostelia</taxon>
        <taxon>Dictyosteliales</taxon>
        <taxon>Dictyosteliaceae</taxon>
        <taxon>Dictyostelium</taxon>
    </lineage>
</organism>
<dbReference type="HOGENOM" id="CLU_2255243_0_0_1"/>
<dbReference type="VEuPathDB" id="AmoebaDB:DDB_G0284877"/>
<dbReference type="InParanoid" id="Q54P19"/>
<comment type="caution">
    <text evidence="2">The sequence shown here is derived from an EMBL/GenBank/DDBJ whole genome shotgun (WGS) entry which is preliminary data.</text>
</comment>
<feature type="region of interest" description="Disordered" evidence="1">
    <location>
        <begin position="1"/>
        <end position="45"/>
    </location>
</feature>